<keyword evidence="2" id="KW-0812">Transmembrane</keyword>
<keyword evidence="5" id="KW-1185">Reference proteome</keyword>
<dbReference type="EMBL" id="JARBJD010000061">
    <property type="protein sequence ID" value="KAK2955964.1"/>
    <property type="molecule type" value="Genomic_DNA"/>
</dbReference>
<evidence type="ECO:0000259" key="3">
    <source>
        <dbReference type="PROSITE" id="PS50011"/>
    </source>
</evidence>
<name>A0ABQ9XWU9_9EUKA</name>
<gene>
    <name evidence="4" type="ORF">BLNAU_9124</name>
</gene>
<dbReference type="Gene3D" id="1.10.510.10">
    <property type="entry name" value="Transferase(Phosphotransferase) domain 1"/>
    <property type="match status" value="1"/>
</dbReference>
<keyword evidence="2" id="KW-1133">Transmembrane helix</keyword>
<dbReference type="InterPro" id="IPR000719">
    <property type="entry name" value="Prot_kinase_dom"/>
</dbReference>
<sequence length="2698" mass="292246">MDTSITLTNCAIHSKSGRMGAVLSDVRGLEGLERTFLSILSCNVGGQQILGHDGIGVGEGANGTQFLGLSGITTAFIGISFWNVSSLPGSVPSASPSFRQQMIGSSVWGSKNHLSGSTVRDMNSGGSVLCSNTTFSWCRTTSEERPSSSQRLPSSLSSNDDLITNETYDGKLGDTRLNITITTIFNNCTFQNLEYATQELWDGGSALILTTNTTHLSVRDCSFMHCSVTTINSTVSIAGGCILLRGSSSNQLRSTLSVASCSFTDWYSGSLSNREHHGGGIGTFYACASHSIVGSNFTLSGATSLSYNGGFLAFIRLENTSSPATVSNCRLQGDGQTRGNCLYIFSCDFGSGGLRISDTEIVNTNSDFDVKAVSGIKPIVVTRSNFAFGSLYVESQVVTTHDPLLFVDCTLDEFRMKSTLSSPDFYFVGTVFRTSRISYPMELFRTQGPCFVIFQSCLFDGCEARTDGLFFCLSSTSLTLDSCTMKECQATGSNSSPFHLTDTAFRAYSCTFANLTGTDSNTFLIGTNESLLLEDCRFDLDDSKKADIFFSKASPSLLNTSSVVGCTSNREIRVTTDRTTFTVCPLFKVIETPTAKSEIKLDAETDENGNLIETTDTLSPVIQSLEADSSTLLSLSDGLFTESEILSIQTDVEIVGNGTESVHVKLDESPRPHTTQLTAELEVDTAANLTLLSMTLIPYSPSSPLVTLNKEGLLSVKNVVVCDSMGRTKELFSVSGGTTHLSHSRFSSIVGSTALIVVSGNGSMSLSDTLFLTISRTQSVNGSVQSGSCVEGRTSGLISITFCKFGGCSSNGRSGAIDITSNDTTSRVEMEGCQFDQNLAGSELDEAEKGDDVVLKEFSDEQLALNFTAIESFSTLPFLINDSHPHVPAPHTLLFSKQGFDMPLAWSSPNMLCEARVSELTLQSLLGSRLHNNVHTAIITEFKYNETMQPFSLINASVNITLPTQSQINITQLNSEICGRLLNASLSLTILNLSFSELTNTVFSVDQDSSISLRSVRITFTNRTLSHPFIDSTGRSTFFSTVTIDAGLTLDSVSFVRHVRSTNDGTFTWESTSVESVSLATQPFLHLEGMRTLDITSSSGRPMKNINSLCDGSFLFAKNSNVTLSTLTASSCSALRGGFAFCLSCNVTIARSEYSSCSAQHGGVLFVELDNTNQLSSDQDSRFHTVFSQCQATAKDENGVAVGRGGAIFVKGATTAELPLNLTTYSFEKNKAAFGNDVFVEESVLGGKGPDRLKGCKGESWSEWPHFEVEGITKEENEDEWTRIATFIDYPLICVRYYGTDNDSCRFSVSNCRTLPYAFQYLQTSYPNGTVYPRSASLGYNFTFEPMFLEEVNLLLKGSTTVELSTTVPAGSSMFTVGKDSRLTLQIFNFQHKVNHTLVSVTSRESWLEMRSCDVVLQPGTYSQTLVLSVGCGLSLESFRVNGPSASLQVTFSVPIVSFHPTPPPDGGLGSAPFSMTRSTFKNLTLSNSSIIVVETSGNVIFQMNNFTRVQSDLDEGQYLSLKGYNFKQQIVPENWANNYSKDELAALCGEDTSLAENHKWRRGSLVYWLFSPLEEIVVNPSDSDAVDHPNCGSSEFKCSTLDSALESASLNSLKVITLSSPSSLERTMKVAETRTVRSSDTTQRDVSVALDSSVPVDGGALSFLAIQFTSASSSAFSNGENIRTDPLFVVESGSLSLDSCSLSSFTLVSCPMISHVSGSLSLMSCELSSIDRLSGKGSILSTEMTSGMELRMDGVNLSSMPCSSESPAVLLNFSSITPSSPSPSFSLTNLRVERTDEQLATARFAEIVGQNISSFISEEDERFKGSYSQNSNSNDLWSVDEDLTLSATLLLYLLKQAGPVRVSRGGSDADRCGYLNVWCSSIERAVSRTTDRPLSELIILGDSDLSSAVLLTNNVSITKGEEAGTVHVASAGSLTNSARHTLILEELAFALPPTQTAEAVIIVPPSGSATLNTIVVSSPGGSDATLVRVTGGRAEMTDSLIQSEMKENTYLVEIVGGKVSVNTLRVESGIGLNSSIVWMSMGSVNVSGLSIVDVSSISGRLVVASGTFAQLKDITLSHISFSSTPFLFSSLDSCSLITVSATDFSSKALLEGKDVKSLQLNLCQLSGSTKSTSEQNEEVTDICSWMDSSITLTNCSSAFHSVEMKHIPQGAVSIVGGELTLTYCTFIDNSPSNIDFPSLRRNVMCSEGKVSIEAVGGGDGHSSPHHWISTHNCSVEKEDKVLPTPFFIPTLSSTESTSTFDRKAEMYEIVLTGETFIPCGLSLEVFERVKLSESEFSEGEHILVELDASEVTSWKEDSIELLLHQSTLALLSKKHDLHCRMRFGESGKTDSFSLTGLKGNMSQGGRVVSVIVPIVCSVVLLLLLLIVVLVLVCRRQQKKKKEEKPKAMSELDECQIEVKDEDMDLNSTIQPLFNTSDVTLHPSSLNMISNGIDQDQPQFSSFRQPFIEQVEALKYEGELAVVRVPANRSLYSALHVEKRSDLPKMEIRRQLVAGLNRLVQHNPFSDVLTQLSSHWILIDSAGSVCLKLDQNLNETDLTEHQIANRKKMREEDRRWSAPEQIDEDDRDINKDEKEPQAAPFDPLKASVFRLGLVLWELETGLVPFGELDAANASRQVKGGQVPLIENWEDTSLASIVGECLSFDPNDRPSLSDLKKHFSTSPPHPDPPPIHQQPANSV</sequence>
<dbReference type="SUPFAM" id="SSF56112">
    <property type="entry name" value="Protein kinase-like (PK-like)"/>
    <property type="match status" value="1"/>
</dbReference>
<dbReference type="PROSITE" id="PS50011">
    <property type="entry name" value="PROTEIN_KINASE_DOM"/>
    <property type="match status" value="1"/>
</dbReference>
<evidence type="ECO:0000313" key="4">
    <source>
        <dbReference type="EMBL" id="KAK2955964.1"/>
    </source>
</evidence>
<feature type="compositionally biased region" description="Pro residues" evidence="1">
    <location>
        <begin position="2682"/>
        <end position="2691"/>
    </location>
</feature>
<dbReference type="Pfam" id="PF07714">
    <property type="entry name" value="PK_Tyr_Ser-Thr"/>
    <property type="match status" value="1"/>
</dbReference>
<dbReference type="InterPro" id="IPR051681">
    <property type="entry name" value="Ser/Thr_Kinases-Pseudokinases"/>
</dbReference>
<feature type="transmembrane region" description="Helical" evidence="2">
    <location>
        <begin position="2371"/>
        <end position="2393"/>
    </location>
</feature>
<feature type="domain" description="Protein kinase" evidence="3">
    <location>
        <begin position="2353"/>
        <end position="2680"/>
    </location>
</feature>
<dbReference type="InterPro" id="IPR011009">
    <property type="entry name" value="Kinase-like_dom_sf"/>
</dbReference>
<keyword evidence="2" id="KW-0472">Membrane</keyword>
<evidence type="ECO:0000313" key="5">
    <source>
        <dbReference type="Proteomes" id="UP001281761"/>
    </source>
</evidence>
<dbReference type="Proteomes" id="UP001281761">
    <property type="component" value="Unassembled WGS sequence"/>
</dbReference>
<protein>
    <recommendedName>
        <fullName evidence="3">Protein kinase domain-containing protein</fullName>
    </recommendedName>
</protein>
<reference evidence="4 5" key="1">
    <citation type="journal article" date="2022" name="bioRxiv">
        <title>Genomics of Preaxostyla Flagellates Illuminates Evolutionary Transitions and the Path Towards Mitochondrial Loss.</title>
        <authorList>
            <person name="Novak L.V.F."/>
            <person name="Treitli S.C."/>
            <person name="Pyrih J."/>
            <person name="Halakuc P."/>
            <person name="Pipaliya S.V."/>
            <person name="Vacek V."/>
            <person name="Brzon O."/>
            <person name="Soukal P."/>
            <person name="Eme L."/>
            <person name="Dacks J.B."/>
            <person name="Karnkowska A."/>
            <person name="Elias M."/>
            <person name="Hampl V."/>
        </authorList>
    </citation>
    <scope>NUCLEOTIDE SEQUENCE [LARGE SCALE GENOMIC DNA]</scope>
    <source>
        <strain evidence="4">NAU3</strain>
        <tissue evidence="4">Gut</tissue>
    </source>
</reference>
<feature type="region of interest" description="Disordered" evidence="1">
    <location>
        <begin position="2563"/>
        <end position="2599"/>
    </location>
</feature>
<feature type="region of interest" description="Disordered" evidence="1">
    <location>
        <begin position="2671"/>
        <end position="2698"/>
    </location>
</feature>
<evidence type="ECO:0000256" key="2">
    <source>
        <dbReference type="SAM" id="Phobius"/>
    </source>
</evidence>
<proteinExistence type="predicted"/>
<dbReference type="PANTHER" id="PTHR44329">
    <property type="entry name" value="SERINE/THREONINE-PROTEIN KINASE TNNI3K-RELATED"/>
    <property type="match status" value="1"/>
</dbReference>
<accession>A0ABQ9XWU9</accession>
<evidence type="ECO:0000256" key="1">
    <source>
        <dbReference type="SAM" id="MobiDB-lite"/>
    </source>
</evidence>
<comment type="caution">
    <text evidence="4">The sequence shown here is derived from an EMBL/GenBank/DDBJ whole genome shotgun (WGS) entry which is preliminary data.</text>
</comment>
<dbReference type="InterPro" id="IPR001245">
    <property type="entry name" value="Ser-Thr/Tyr_kinase_cat_dom"/>
</dbReference>
<organism evidence="4 5">
    <name type="scientific">Blattamonas nauphoetae</name>
    <dbReference type="NCBI Taxonomy" id="2049346"/>
    <lineage>
        <taxon>Eukaryota</taxon>
        <taxon>Metamonada</taxon>
        <taxon>Preaxostyla</taxon>
        <taxon>Oxymonadida</taxon>
        <taxon>Blattamonas</taxon>
    </lineage>
</organism>